<gene>
    <name evidence="10 11" type="primary">petL</name>
</gene>
<evidence type="ECO:0000256" key="8">
    <source>
        <dbReference type="ARBA" id="ARBA00025197"/>
    </source>
</evidence>
<dbReference type="GO" id="GO:0015979">
    <property type="term" value="P:photosynthesis"/>
    <property type="evidence" value="ECO:0007669"/>
    <property type="project" value="UniProtKB-KW"/>
</dbReference>
<dbReference type="GO" id="GO:0009512">
    <property type="term" value="C:cytochrome b6f complex"/>
    <property type="evidence" value="ECO:0007669"/>
    <property type="project" value="InterPro"/>
</dbReference>
<keyword evidence="10" id="KW-0602">Photosynthesis</keyword>
<proteinExistence type="inferred from homology"/>
<keyword evidence="11" id="KW-0150">Chloroplast</keyword>
<sequence length="31" mass="3454">MRVLVGYVILLGFVFTVAVGIYLTLKTIKLI</sequence>
<organism evidence="11">
    <name type="scientific">Haptophyceae sp. NIES-3900</name>
    <dbReference type="NCBI Taxonomy" id="2748608"/>
    <lineage>
        <taxon>Eukaryota</taxon>
        <taxon>Haptista</taxon>
        <taxon>Haptophyta</taxon>
    </lineage>
</organism>
<keyword evidence="4 10" id="KW-0249">Electron transport</keyword>
<dbReference type="GO" id="GO:0009055">
    <property type="term" value="F:electron transfer activity"/>
    <property type="evidence" value="ECO:0007669"/>
    <property type="project" value="InterPro"/>
</dbReference>
<reference evidence="11" key="1">
    <citation type="submission" date="2020-06" db="EMBL/GenBank/DDBJ databases">
        <title>Organellar genomes of a novel haptophyte.</title>
        <authorList>
            <person name="Kamikawa R."/>
            <person name="Miyashita H."/>
        </authorList>
    </citation>
    <scope>NUCLEOTIDE SEQUENCE</scope>
    <source>
        <strain evidence="11">NIES-3900</strain>
    </source>
</reference>
<keyword evidence="7 10" id="KW-0472">Membrane</keyword>
<dbReference type="EMBL" id="LC564893">
    <property type="protein sequence ID" value="BCG67681.1"/>
    <property type="molecule type" value="Genomic_DNA"/>
</dbReference>
<keyword evidence="2 10" id="KW-0813">Transport</keyword>
<feature type="transmembrane region" description="Helical" evidence="10">
    <location>
        <begin position="6"/>
        <end position="25"/>
    </location>
</feature>
<dbReference type="HAMAP" id="MF_00433">
    <property type="entry name" value="Cytb6_f_PetL"/>
    <property type="match status" value="1"/>
</dbReference>
<comment type="subunit">
    <text evidence="9 10">The 4 large subunits of the cytochrome b6-f complex are cytochrome b6, subunit IV (17 kDa polypeptide, PetD), cytochrome f and the Rieske protein, while the 4 small subunits are PetG, PetL, PetM and PetN. The complex functions as a dimer.</text>
</comment>
<keyword evidence="3 10" id="KW-0812">Transmembrane</keyword>
<comment type="subcellular location">
    <subcellularLocation>
        <location evidence="1">Membrane</location>
        <topology evidence="1">Single-pass membrane protein</topology>
    </subcellularLocation>
    <subcellularLocation>
        <location evidence="10">Plastid</location>
        <location evidence="10">Chloroplast thylakoid membrane</location>
        <topology evidence="10">Single-pass membrane protein</topology>
    </subcellularLocation>
</comment>
<dbReference type="GO" id="GO:0009535">
    <property type="term" value="C:chloroplast thylakoid membrane"/>
    <property type="evidence" value="ECO:0007669"/>
    <property type="project" value="UniProtKB-SubCell"/>
</dbReference>
<keyword evidence="11" id="KW-0934">Plastid</keyword>
<comment type="similarity">
    <text evidence="10">Belongs to the PetL family.</text>
</comment>
<dbReference type="AlphaFoldDB" id="A0A7R7AHN4"/>
<accession>A0A7R7AHN4</accession>
<geneLocation type="chloroplast" evidence="11"/>
<dbReference type="InterPro" id="IPR007802">
    <property type="entry name" value="Cyt_b6/f_cplx_su6"/>
</dbReference>
<evidence type="ECO:0000256" key="6">
    <source>
        <dbReference type="ARBA" id="ARBA00023078"/>
    </source>
</evidence>
<name>A0A7R7AHN4_9EUKA</name>
<keyword evidence="6 10" id="KW-0793">Thylakoid</keyword>
<evidence type="ECO:0000256" key="10">
    <source>
        <dbReference type="HAMAP-Rule" id="MF_00433"/>
    </source>
</evidence>
<evidence type="ECO:0000256" key="3">
    <source>
        <dbReference type="ARBA" id="ARBA00022692"/>
    </source>
</evidence>
<evidence type="ECO:0000256" key="5">
    <source>
        <dbReference type="ARBA" id="ARBA00022989"/>
    </source>
</evidence>
<evidence type="ECO:0000256" key="9">
    <source>
        <dbReference type="ARBA" id="ARBA00025834"/>
    </source>
</evidence>
<evidence type="ECO:0000256" key="4">
    <source>
        <dbReference type="ARBA" id="ARBA00022982"/>
    </source>
</evidence>
<protein>
    <recommendedName>
        <fullName evidence="10">Cytochrome b6-f complex subunit 6</fullName>
    </recommendedName>
    <alternativeName>
        <fullName evidence="10">Cytochrome b6-f complex subunit PetL</fullName>
    </alternativeName>
    <alternativeName>
        <fullName evidence="10">Cytochrome b6-f complex subunit VI</fullName>
    </alternativeName>
</protein>
<evidence type="ECO:0000256" key="2">
    <source>
        <dbReference type="ARBA" id="ARBA00022448"/>
    </source>
</evidence>
<evidence type="ECO:0000313" key="11">
    <source>
        <dbReference type="EMBL" id="BCG67681.1"/>
    </source>
</evidence>
<evidence type="ECO:0000256" key="7">
    <source>
        <dbReference type="ARBA" id="ARBA00023136"/>
    </source>
</evidence>
<comment type="function">
    <text evidence="8 10">Component of the cytochrome b6-f complex, which mediates electron transfer between photosystem II (PSII) and photosystem I (PSI), cyclic electron flow around PSI, and state transitions. PetL is important for photoautotrophic growth as well as for electron transfer efficiency and stability of the cytochrome b6-f complex.</text>
</comment>
<keyword evidence="5 10" id="KW-1133">Transmembrane helix</keyword>
<evidence type="ECO:0000256" key="1">
    <source>
        <dbReference type="ARBA" id="ARBA00004167"/>
    </source>
</evidence>